<gene>
    <name evidence="2" type="ORF">P691DRAFT_673212</name>
</gene>
<feature type="coiled-coil region" evidence="1">
    <location>
        <begin position="72"/>
        <end position="102"/>
    </location>
</feature>
<keyword evidence="3" id="KW-1185">Reference proteome</keyword>
<accession>A0A9P5XC55</accession>
<comment type="caution">
    <text evidence="2">The sequence shown here is derived from an EMBL/GenBank/DDBJ whole genome shotgun (WGS) entry which is preliminary data.</text>
</comment>
<evidence type="ECO:0000313" key="3">
    <source>
        <dbReference type="Proteomes" id="UP000807342"/>
    </source>
</evidence>
<dbReference type="AlphaFoldDB" id="A0A9P5XC55"/>
<proteinExistence type="predicted"/>
<dbReference type="OrthoDB" id="3267800at2759"/>
<reference evidence="2" key="1">
    <citation type="submission" date="2020-11" db="EMBL/GenBank/DDBJ databases">
        <authorList>
            <consortium name="DOE Joint Genome Institute"/>
            <person name="Ahrendt S."/>
            <person name="Riley R."/>
            <person name="Andreopoulos W."/>
            <person name="Labutti K."/>
            <person name="Pangilinan J."/>
            <person name="Ruiz-Duenas F.J."/>
            <person name="Barrasa J.M."/>
            <person name="Sanchez-Garcia M."/>
            <person name="Camarero S."/>
            <person name="Miyauchi S."/>
            <person name="Serrano A."/>
            <person name="Linde D."/>
            <person name="Babiker R."/>
            <person name="Drula E."/>
            <person name="Ayuso-Fernandez I."/>
            <person name="Pacheco R."/>
            <person name="Padilla G."/>
            <person name="Ferreira P."/>
            <person name="Barriuso J."/>
            <person name="Kellner H."/>
            <person name="Castanera R."/>
            <person name="Alfaro M."/>
            <person name="Ramirez L."/>
            <person name="Pisabarro A.G."/>
            <person name="Kuo A."/>
            <person name="Tritt A."/>
            <person name="Lipzen A."/>
            <person name="He G."/>
            <person name="Yan M."/>
            <person name="Ng V."/>
            <person name="Cullen D."/>
            <person name="Martin F."/>
            <person name="Rosso M.-N."/>
            <person name="Henrissat B."/>
            <person name="Hibbett D."/>
            <person name="Martinez A.T."/>
            <person name="Grigoriev I.V."/>
        </authorList>
    </citation>
    <scope>NUCLEOTIDE SEQUENCE</scope>
    <source>
        <strain evidence="2">MF-IS2</strain>
    </source>
</reference>
<feature type="coiled-coil region" evidence="1">
    <location>
        <begin position="131"/>
        <end position="158"/>
    </location>
</feature>
<sequence length="197" mass="22273">MASNFTNREGTLVLGGTFINGAGMVGPHILTEPNEELQQRAHDANVSLTSKQKAKIIKAEVKDNQRLSSIIKEEAKVEKKALDQAISELADLQKLQKQAVKEEAKAHTAYSKVLTAFKKQEAIYLTVRTRYETLQGQVNAEEERLEAIRESAKMATERVAGKNQEVDSLRKMYSIDEREREVKLSELKEKKGFLWNN</sequence>
<keyword evidence="1" id="KW-0175">Coiled coil</keyword>
<evidence type="ECO:0000256" key="1">
    <source>
        <dbReference type="SAM" id="Coils"/>
    </source>
</evidence>
<protein>
    <submittedName>
        <fullName evidence="2">Uncharacterized protein</fullName>
    </submittedName>
</protein>
<name>A0A9P5XC55_9AGAR</name>
<organism evidence="2 3">
    <name type="scientific">Macrolepiota fuliginosa MF-IS2</name>
    <dbReference type="NCBI Taxonomy" id="1400762"/>
    <lineage>
        <taxon>Eukaryota</taxon>
        <taxon>Fungi</taxon>
        <taxon>Dikarya</taxon>
        <taxon>Basidiomycota</taxon>
        <taxon>Agaricomycotina</taxon>
        <taxon>Agaricomycetes</taxon>
        <taxon>Agaricomycetidae</taxon>
        <taxon>Agaricales</taxon>
        <taxon>Agaricineae</taxon>
        <taxon>Agaricaceae</taxon>
        <taxon>Macrolepiota</taxon>
    </lineage>
</organism>
<evidence type="ECO:0000313" key="2">
    <source>
        <dbReference type="EMBL" id="KAF9446611.1"/>
    </source>
</evidence>
<dbReference type="EMBL" id="MU151237">
    <property type="protein sequence ID" value="KAF9446611.1"/>
    <property type="molecule type" value="Genomic_DNA"/>
</dbReference>
<dbReference type="Proteomes" id="UP000807342">
    <property type="component" value="Unassembled WGS sequence"/>
</dbReference>